<dbReference type="GO" id="GO:0009073">
    <property type="term" value="P:aromatic amino acid family biosynthetic process"/>
    <property type="evidence" value="ECO:0007669"/>
    <property type="project" value="UniProtKB-KW"/>
</dbReference>
<dbReference type="InterPro" id="IPR013792">
    <property type="entry name" value="RNA3'P_cycl/enolpyr_Trfase_a/b"/>
</dbReference>
<dbReference type="OrthoDB" id="9809920at2"/>
<feature type="binding site" evidence="7">
    <location>
        <position position="23"/>
    </location>
    <ligand>
        <name>3-phosphoshikimate</name>
        <dbReference type="ChEBI" id="CHEBI:145989"/>
    </ligand>
</feature>
<evidence type="ECO:0000259" key="8">
    <source>
        <dbReference type="Pfam" id="PF00275"/>
    </source>
</evidence>
<proteinExistence type="inferred from homology"/>
<feature type="binding site" evidence="7">
    <location>
        <position position="148"/>
    </location>
    <ligand>
        <name>3-phosphoshikimate</name>
        <dbReference type="ChEBI" id="CHEBI:145989"/>
    </ligand>
</feature>
<evidence type="ECO:0000313" key="10">
    <source>
        <dbReference type="Proteomes" id="UP000295807"/>
    </source>
</evidence>
<evidence type="ECO:0000256" key="7">
    <source>
        <dbReference type="HAMAP-Rule" id="MF_00210"/>
    </source>
</evidence>
<keyword evidence="7" id="KW-0963">Cytoplasm</keyword>
<feature type="binding site" evidence="7">
    <location>
        <position position="150"/>
    </location>
    <ligand>
        <name>phosphoenolpyruvate</name>
        <dbReference type="ChEBI" id="CHEBI:58702"/>
    </ligand>
</feature>
<feature type="binding site" evidence="7">
    <location>
        <position position="427"/>
    </location>
    <ligand>
        <name>phosphoenolpyruvate</name>
        <dbReference type="ChEBI" id="CHEBI:58702"/>
    </ligand>
</feature>
<feature type="domain" description="Enolpyruvate transferase" evidence="8">
    <location>
        <begin position="64"/>
        <end position="436"/>
    </location>
</feature>
<comment type="similarity">
    <text evidence="2 7">Belongs to the EPSP synthase family.</text>
</comment>
<evidence type="ECO:0000256" key="4">
    <source>
        <dbReference type="ARBA" id="ARBA00022679"/>
    </source>
</evidence>
<dbReference type="PROSITE" id="PS00885">
    <property type="entry name" value="EPSP_SYNTHASE_2"/>
    <property type="match status" value="1"/>
</dbReference>
<evidence type="ECO:0000256" key="1">
    <source>
        <dbReference type="ARBA" id="ARBA00004811"/>
    </source>
</evidence>
<dbReference type="AlphaFoldDB" id="A0A4R3KM36"/>
<comment type="subcellular location">
    <subcellularLocation>
        <location evidence="7">Cytoplasm</location>
    </subcellularLocation>
</comment>
<keyword evidence="10" id="KW-1185">Reference proteome</keyword>
<dbReference type="PIRSF" id="PIRSF000505">
    <property type="entry name" value="EPSPS"/>
    <property type="match status" value="1"/>
</dbReference>
<dbReference type="PANTHER" id="PTHR21090:SF5">
    <property type="entry name" value="PENTAFUNCTIONAL AROM POLYPEPTIDE"/>
    <property type="match status" value="1"/>
</dbReference>
<comment type="caution">
    <text evidence="7">Lacks conserved residue(s) required for the propagation of feature annotation.</text>
</comment>
<feature type="binding site" evidence="7">
    <location>
        <position position="101"/>
    </location>
    <ligand>
        <name>phosphoenolpyruvate</name>
        <dbReference type="ChEBI" id="CHEBI:58702"/>
    </ligand>
</feature>
<feature type="active site" description="Proton acceptor" evidence="7">
    <location>
        <position position="324"/>
    </location>
</feature>
<evidence type="ECO:0000256" key="6">
    <source>
        <dbReference type="ARBA" id="ARBA00044633"/>
    </source>
</evidence>
<dbReference type="GO" id="GO:0003866">
    <property type="term" value="F:3-phosphoshikimate 1-carboxyvinyltransferase activity"/>
    <property type="evidence" value="ECO:0007669"/>
    <property type="project" value="UniProtKB-UniRule"/>
</dbReference>
<feature type="binding site" evidence="7">
    <location>
        <position position="73"/>
    </location>
    <ligand>
        <name>phosphoenolpyruvate</name>
        <dbReference type="ChEBI" id="CHEBI:58702"/>
    </ligand>
</feature>
<evidence type="ECO:0000313" key="9">
    <source>
        <dbReference type="EMBL" id="TCS85305.1"/>
    </source>
</evidence>
<keyword evidence="5 7" id="KW-0057">Aromatic amino acid biosynthesis</keyword>
<keyword evidence="4 7" id="KW-0808">Transferase</keyword>
<dbReference type="CDD" id="cd01556">
    <property type="entry name" value="EPSP_synthase"/>
    <property type="match status" value="1"/>
</dbReference>
<feature type="binding site" evidence="7">
    <location>
        <position position="351"/>
    </location>
    <ligand>
        <name>3-phosphoshikimate</name>
        <dbReference type="ChEBI" id="CHEBI:145989"/>
    </ligand>
</feature>
<dbReference type="Pfam" id="PF00275">
    <property type="entry name" value="EPSP_synthase"/>
    <property type="match status" value="2"/>
</dbReference>
<name>A0A4R3KM36_9SPHI</name>
<feature type="binding site" evidence="7">
    <location>
        <position position="149"/>
    </location>
    <ligand>
        <name>3-phosphoshikimate</name>
        <dbReference type="ChEBI" id="CHEBI:145989"/>
    </ligand>
</feature>
<comment type="caution">
    <text evidence="9">The sequence shown here is derived from an EMBL/GenBank/DDBJ whole genome shotgun (WGS) entry which is preliminary data.</text>
</comment>
<dbReference type="Gene3D" id="3.65.10.10">
    <property type="entry name" value="Enolpyruvate transferase domain"/>
    <property type="match status" value="4"/>
</dbReference>
<dbReference type="InterPro" id="IPR001986">
    <property type="entry name" value="Enolpyruvate_Tfrase_dom"/>
</dbReference>
<accession>A0A4R3KM36</accession>
<dbReference type="EMBL" id="SMAD01000013">
    <property type="protein sequence ID" value="TCS85305.1"/>
    <property type="molecule type" value="Genomic_DNA"/>
</dbReference>
<dbReference type="GO" id="GO:0005737">
    <property type="term" value="C:cytoplasm"/>
    <property type="evidence" value="ECO:0007669"/>
    <property type="project" value="UniProtKB-SubCell"/>
</dbReference>
<dbReference type="GO" id="GO:0009423">
    <property type="term" value="P:chorismate biosynthetic process"/>
    <property type="evidence" value="ECO:0007669"/>
    <property type="project" value="UniProtKB-UniRule"/>
</dbReference>
<comment type="subunit">
    <text evidence="7">Monomer.</text>
</comment>
<feature type="binding site" evidence="7">
    <location>
        <position position="324"/>
    </location>
    <ligand>
        <name>3-phosphoshikimate</name>
        <dbReference type="ChEBI" id="CHEBI:145989"/>
    </ligand>
</feature>
<dbReference type="InterPro" id="IPR023193">
    <property type="entry name" value="EPSP_synthase_CS"/>
</dbReference>
<keyword evidence="3 7" id="KW-0028">Amino-acid biosynthesis</keyword>
<sequence length="450" mass="49126">MSNILISKPDARLSGEVILPGSKSESNRALIMQALCEERVEIRNLSEAADTVTLQALLDGRDRNQVLDVGPAGTAMRFLTAFCAVTEGEWTLTGSKRMKERPIGILADALRQLGADIQYLEEEGFPPMRIRGKRLDKASEVRIPGNISSQYISALLMIAPALPNGLSIHLSGTIGSRPYIEMTLAMMGELGIRHEWTGNTIHVGAQRYQPAVLSIEPDWSGASYWYSMAALCEEADLTLPYLKQQSLQGDREITKIMEAFGVRTHFSAGGIRLSRGETAAGAWESAEIGTGAGETAARGIAAGETVARESASGEREIDFIHCPDLAQTVISCCTALRQNAVFTGLESLKIKETDRVEALQNELGKFGARLIENAEGNRWELDTSGVFIPEAAPVIHTYHDHRMAMALAPLAIRLGPMEIEDKEVVVKSYPTFWKDLDKHGFKMAAAQINT</sequence>
<feature type="domain" description="Enolpyruvate transferase" evidence="8">
    <location>
        <begin position="9"/>
        <end position="56"/>
    </location>
</feature>
<reference evidence="9 10" key="1">
    <citation type="submission" date="2019-03" db="EMBL/GenBank/DDBJ databases">
        <title>Genomic Encyclopedia of Type Strains, Phase IV (KMG-IV): sequencing the most valuable type-strain genomes for metagenomic binning, comparative biology and taxonomic classification.</title>
        <authorList>
            <person name="Goeker M."/>
        </authorList>
    </citation>
    <scope>NUCLEOTIDE SEQUENCE [LARGE SCALE GENOMIC DNA]</scope>
    <source>
        <strain evidence="9 10">DSM 21100</strain>
    </source>
</reference>
<evidence type="ECO:0000256" key="2">
    <source>
        <dbReference type="ARBA" id="ARBA00009948"/>
    </source>
</evidence>
<feature type="binding site" evidence="7">
    <location>
        <position position="355"/>
    </location>
    <ligand>
        <name>phosphoenolpyruvate</name>
        <dbReference type="ChEBI" id="CHEBI:58702"/>
    </ligand>
</feature>
<dbReference type="EC" id="2.5.1.19" evidence="7"/>
<dbReference type="RefSeq" id="WP_132130298.1">
    <property type="nucleotide sequence ID" value="NZ_CP042432.1"/>
</dbReference>
<protein>
    <recommendedName>
        <fullName evidence="7">3-phosphoshikimate 1-carboxyvinyltransferase</fullName>
        <ecNumber evidence="7">2.5.1.19</ecNumber>
    </recommendedName>
    <alternativeName>
        <fullName evidence="7">5-enolpyruvylshikimate-3-phosphate synthase</fullName>
        <shortName evidence="7">EPSP synthase</shortName>
        <shortName evidence="7">EPSPS</shortName>
    </alternativeName>
</protein>
<dbReference type="PANTHER" id="PTHR21090">
    <property type="entry name" value="AROM/DEHYDROQUINATE SYNTHASE"/>
    <property type="match status" value="1"/>
</dbReference>
<dbReference type="UniPathway" id="UPA00053">
    <property type="reaction ID" value="UER00089"/>
</dbReference>
<feature type="binding site" evidence="7">
    <location>
        <position position="24"/>
    </location>
    <ligand>
        <name>3-phosphoshikimate</name>
        <dbReference type="ChEBI" id="CHEBI:145989"/>
    </ligand>
</feature>
<dbReference type="Proteomes" id="UP000295807">
    <property type="component" value="Unassembled WGS sequence"/>
</dbReference>
<dbReference type="GO" id="GO:0008652">
    <property type="term" value="P:amino acid biosynthetic process"/>
    <property type="evidence" value="ECO:0007669"/>
    <property type="project" value="UniProtKB-KW"/>
</dbReference>
<dbReference type="InterPro" id="IPR006264">
    <property type="entry name" value="EPSP_synthase"/>
</dbReference>
<comment type="function">
    <text evidence="7">Catalyzes the transfer of the enolpyruvyl moiety of phosphoenolpyruvate (PEP) to the 5-hydroxyl of shikimate-3-phosphate (S3P) to produce enolpyruvyl shikimate-3-phosphate and inorganic phosphate.</text>
</comment>
<feature type="binding site" evidence="7">
    <location>
        <position position="176"/>
    </location>
    <ligand>
        <name>3-phosphoshikimate</name>
        <dbReference type="ChEBI" id="CHEBI:145989"/>
    </ligand>
</feature>
<evidence type="ECO:0000256" key="5">
    <source>
        <dbReference type="ARBA" id="ARBA00023141"/>
    </source>
</evidence>
<comment type="catalytic activity">
    <reaction evidence="6">
        <text>3-phosphoshikimate + phosphoenolpyruvate = 5-O-(1-carboxyvinyl)-3-phosphoshikimate + phosphate</text>
        <dbReference type="Rhea" id="RHEA:21256"/>
        <dbReference type="ChEBI" id="CHEBI:43474"/>
        <dbReference type="ChEBI" id="CHEBI:57701"/>
        <dbReference type="ChEBI" id="CHEBI:58702"/>
        <dbReference type="ChEBI" id="CHEBI:145989"/>
        <dbReference type="EC" id="2.5.1.19"/>
    </reaction>
    <physiologicalReaction direction="left-to-right" evidence="6">
        <dbReference type="Rhea" id="RHEA:21257"/>
    </physiologicalReaction>
</comment>
<dbReference type="SUPFAM" id="SSF55205">
    <property type="entry name" value="EPT/RTPC-like"/>
    <property type="match status" value="1"/>
</dbReference>
<dbReference type="HAMAP" id="MF_00210">
    <property type="entry name" value="EPSP_synth"/>
    <property type="match status" value="1"/>
</dbReference>
<dbReference type="InterPro" id="IPR036968">
    <property type="entry name" value="Enolpyruvate_Tfrase_sf"/>
</dbReference>
<gene>
    <name evidence="7" type="primary">aroA</name>
    <name evidence="9" type="ORF">EDD80_11341</name>
</gene>
<evidence type="ECO:0000256" key="3">
    <source>
        <dbReference type="ARBA" id="ARBA00022605"/>
    </source>
</evidence>
<feature type="binding site" evidence="7">
    <location>
        <position position="28"/>
    </location>
    <ligand>
        <name>3-phosphoshikimate</name>
        <dbReference type="ChEBI" id="CHEBI:145989"/>
    </ligand>
</feature>
<feature type="binding site" evidence="7">
    <location>
        <position position="402"/>
    </location>
    <ligand>
        <name>phosphoenolpyruvate</name>
        <dbReference type="ChEBI" id="CHEBI:58702"/>
    </ligand>
</feature>
<feature type="binding site" evidence="7">
    <location>
        <position position="150"/>
    </location>
    <ligand>
        <name>3-phosphoshikimate</name>
        <dbReference type="ChEBI" id="CHEBI:145989"/>
    </ligand>
</feature>
<organism evidence="9 10">
    <name type="scientific">Anseongella ginsenosidimutans</name>
    <dbReference type="NCBI Taxonomy" id="496056"/>
    <lineage>
        <taxon>Bacteria</taxon>
        <taxon>Pseudomonadati</taxon>
        <taxon>Bacteroidota</taxon>
        <taxon>Sphingobacteriia</taxon>
        <taxon>Sphingobacteriales</taxon>
        <taxon>Sphingobacteriaceae</taxon>
        <taxon>Anseongella</taxon>
    </lineage>
</organism>
<feature type="binding site" evidence="7">
    <location>
        <position position="23"/>
    </location>
    <ligand>
        <name>phosphoenolpyruvate</name>
        <dbReference type="ChEBI" id="CHEBI:58702"/>
    </ligand>
</feature>
<comment type="pathway">
    <text evidence="1 7">Metabolic intermediate biosynthesis; chorismate biosynthesis; chorismate from D-erythrose 4-phosphate and phosphoenolpyruvate: step 6/7.</text>
</comment>